<protein>
    <submittedName>
        <fullName evidence="2">Uncharacterized protein</fullName>
    </submittedName>
</protein>
<keyword evidence="3" id="KW-1185">Reference proteome</keyword>
<sequence>MWRSSSFGAHHPAVHIVLWRSSSFGAHHPAVHIVLRRTSSCGAHRPAAHIVLRRTSSCGALHSAVHIIGGGLARVQFHVELPLPAQLIAVCLAGPVKTQDDDRATRDRCSQHRPAEP</sequence>
<evidence type="ECO:0000256" key="1">
    <source>
        <dbReference type="SAM" id="MobiDB-lite"/>
    </source>
</evidence>
<comment type="caution">
    <text evidence="2">The sequence shown here is derived from an EMBL/GenBank/DDBJ whole genome shotgun (WGS) entry which is preliminary data.</text>
</comment>
<accession>A0A9N7W1I4</accession>
<evidence type="ECO:0000313" key="2">
    <source>
        <dbReference type="EMBL" id="CAB1459939.1"/>
    </source>
</evidence>
<name>A0A9N7W1I4_PLEPL</name>
<proteinExistence type="predicted"/>
<reference evidence="2" key="1">
    <citation type="submission" date="2020-03" db="EMBL/GenBank/DDBJ databases">
        <authorList>
            <person name="Weist P."/>
        </authorList>
    </citation>
    <scope>NUCLEOTIDE SEQUENCE</scope>
</reference>
<dbReference type="EMBL" id="CADEAL010004453">
    <property type="protein sequence ID" value="CAB1459939.1"/>
    <property type="molecule type" value="Genomic_DNA"/>
</dbReference>
<evidence type="ECO:0000313" key="3">
    <source>
        <dbReference type="Proteomes" id="UP001153269"/>
    </source>
</evidence>
<feature type="region of interest" description="Disordered" evidence="1">
    <location>
        <begin position="98"/>
        <end position="117"/>
    </location>
</feature>
<dbReference type="Proteomes" id="UP001153269">
    <property type="component" value="Unassembled WGS sequence"/>
</dbReference>
<organism evidence="2 3">
    <name type="scientific">Pleuronectes platessa</name>
    <name type="common">European plaice</name>
    <dbReference type="NCBI Taxonomy" id="8262"/>
    <lineage>
        <taxon>Eukaryota</taxon>
        <taxon>Metazoa</taxon>
        <taxon>Chordata</taxon>
        <taxon>Craniata</taxon>
        <taxon>Vertebrata</taxon>
        <taxon>Euteleostomi</taxon>
        <taxon>Actinopterygii</taxon>
        <taxon>Neopterygii</taxon>
        <taxon>Teleostei</taxon>
        <taxon>Neoteleostei</taxon>
        <taxon>Acanthomorphata</taxon>
        <taxon>Carangaria</taxon>
        <taxon>Pleuronectiformes</taxon>
        <taxon>Pleuronectoidei</taxon>
        <taxon>Pleuronectidae</taxon>
        <taxon>Pleuronectes</taxon>
    </lineage>
</organism>
<gene>
    <name evidence="2" type="ORF">PLEPLA_LOCUS47776</name>
</gene>
<dbReference type="AlphaFoldDB" id="A0A9N7W1I4"/>